<evidence type="ECO:0000256" key="1">
    <source>
        <dbReference type="ARBA" id="ARBA00004496"/>
    </source>
</evidence>
<evidence type="ECO:0000256" key="2">
    <source>
        <dbReference type="ARBA" id="ARBA00022490"/>
    </source>
</evidence>
<dbReference type="InterPro" id="IPR043129">
    <property type="entry name" value="ATPase_NBD"/>
</dbReference>
<dbReference type="Proteomes" id="UP000885986">
    <property type="component" value="Unassembled WGS sequence"/>
</dbReference>
<evidence type="ECO:0000313" key="7">
    <source>
        <dbReference type="EMBL" id="HET97264.1"/>
    </source>
</evidence>
<proteinExistence type="inferred from homology"/>
<evidence type="ECO:0000256" key="3">
    <source>
        <dbReference type="ARBA" id="ARBA00022741"/>
    </source>
</evidence>
<accession>A0A7C2TGQ2</accession>
<evidence type="ECO:0000256" key="5">
    <source>
        <dbReference type="ARBA" id="ARBA00022960"/>
    </source>
</evidence>
<comment type="similarity">
    <text evidence="6">Belongs to the FtsA/MreB family.</text>
</comment>
<keyword evidence="3" id="KW-0547">Nucleotide-binding</keyword>
<dbReference type="GO" id="GO:0008360">
    <property type="term" value="P:regulation of cell shape"/>
    <property type="evidence" value="ECO:0007669"/>
    <property type="project" value="UniProtKB-KW"/>
</dbReference>
<dbReference type="PRINTS" id="PR01652">
    <property type="entry name" value="SHAPEPROTEIN"/>
</dbReference>
<keyword evidence="2" id="KW-0963">Cytoplasm</keyword>
<dbReference type="GO" id="GO:0005524">
    <property type="term" value="F:ATP binding"/>
    <property type="evidence" value="ECO:0007669"/>
    <property type="project" value="UniProtKB-KW"/>
</dbReference>
<comment type="caution">
    <text evidence="7">The sequence shown here is derived from an EMBL/GenBank/DDBJ whole genome shotgun (WGS) entry which is preliminary data.</text>
</comment>
<dbReference type="SUPFAM" id="SSF53067">
    <property type="entry name" value="Actin-like ATPase domain"/>
    <property type="match status" value="2"/>
</dbReference>
<keyword evidence="5" id="KW-0133">Cell shape</keyword>
<dbReference type="PANTHER" id="PTHR42749">
    <property type="entry name" value="CELL SHAPE-DETERMINING PROTEIN MREB"/>
    <property type="match status" value="1"/>
</dbReference>
<dbReference type="GO" id="GO:0000902">
    <property type="term" value="P:cell morphogenesis"/>
    <property type="evidence" value="ECO:0007669"/>
    <property type="project" value="InterPro"/>
</dbReference>
<dbReference type="InterPro" id="IPR056546">
    <property type="entry name" value="MreB_MamK-like"/>
</dbReference>
<evidence type="ECO:0008006" key="8">
    <source>
        <dbReference type="Google" id="ProtNLM"/>
    </source>
</evidence>
<sequence length="370" mass="39965">MLLNDYDDIREGMPALLSQILARPAVAIDLGTANTRVASADGLRLVEGPSLIRHVQQGRPEQGEDEYISYINNKLVSSPLRGGVIIDVRNAANLIRPLLKKAAPSWRAPLVLSCAPTDSSDHERRFLAEAISRAGARRVVIIPEVWAAALGAGINVDAGVASLLIDIGEGVTDMAVIRERRVVFATAVRTACADLQRAVRNVAIIGHKISLYPHEVQRLTQEVVGRATSDDPPAEGKIKAVGMGIVSGREMSVEVSRRELIGAIEPVLGRIMLMIEVGLRRLSPELTAEISRSGICLSGGGACFQGMDRLVARRTGLAVRLAPEPLNSVINGVRSALGQWRRQDGWWKNVVWPNVPQSREVPEAVARLAP</sequence>
<comment type="subcellular location">
    <subcellularLocation>
        <location evidence="1">Cytoplasm</location>
    </subcellularLocation>
</comment>
<keyword evidence="4" id="KW-0067">ATP-binding</keyword>
<dbReference type="InterPro" id="IPR004753">
    <property type="entry name" value="MreB"/>
</dbReference>
<gene>
    <name evidence="7" type="ORF">ENN98_00890</name>
</gene>
<reference evidence="7" key="1">
    <citation type="journal article" date="2020" name="mSystems">
        <title>Genome- and Community-Level Interaction Insights into Carbon Utilization and Element Cycling Functions of Hydrothermarchaeota in Hydrothermal Sediment.</title>
        <authorList>
            <person name="Zhou Z."/>
            <person name="Liu Y."/>
            <person name="Xu W."/>
            <person name="Pan J."/>
            <person name="Luo Z.H."/>
            <person name="Li M."/>
        </authorList>
    </citation>
    <scope>NUCLEOTIDE SEQUENCE [LARGE SCALE GENOMIC DNA]</scope>
    <source>
        <strain evidence="7">SpSt-1224</strain>
    </source>
</reference>
<dbReference type="Pfam" id="PF06723">
    <property type="entry name" value="MreB_Mbl"/>
    <property type="match status" value="1"/>
</dbReference>
<dbReference type="PANTHER" id="PTHR42749:SF1">
    <property type="entry name" value="CELL SHAPE-DETERMINING PROTEIN MREB"/>
    <property type="match status" value="1"/>
</dbReference>
<dbReference type="GO" id="GO:0005737">
    <property type="term" value="C:cytoplasm"/>
    <property type="evidence" value="ECO:0007669"/>
    <property type="project" value="UniProtKB-SubCell"/>
</dbReference>
<dbReference type="Gene3D" id="3.30.420.40">
    <property type="match status" value="2"/>
</dbReference>
<name>A0A7C2TGQ2_9BACT</name>
<evidence type="ECO:0000256" key="6">
    <source>
        <dbReference type="ARBA" id="ARBA00023458"/>
    </source>
</evidence>
<dbReference type="AlphaFoldDB" id="A0A7C2TGQ2"/>
<evidence type="ECO:0000256" key="4">
    <source>
        <dbReference type="ARBA" id="ARBA00022840"/>
    </source>
</evidence>
<organism evidence="7">
    <name type="scientific">Desulfurivibrio alkaliphilus</name>
    <dbReference type="NCBI Taxonomy" id="427923"/>
    <lineage>
        <taxon>Bacteria</taxon>
        <taxon>Pseudomonadati</taxon>
        <taxon>Thermodesulfobacteriota</taxon>
        <taxon>Desulfobulbia</taxon>
        <taxon>Desulfobulbales</taxon>
        <taxon>Desulfobulbaceae</taxon>
        <taxon>Desulfurivibrio</taxon>
    </lineage>
</organism>
<dbReference type="EMBL" id="DSDS01000018">
    <property type="protein sequence ID" value="HET97264.1"/>
    <property type="molecule type" value="Genomic_DNA"/>
</dbReference>
<protein>
    <recommendedName>
        <fullName evidence="8">Cell shape-determining protein MreB</fullName>
    </recommendedName>
</protein>